<dbReference type="InterPro" id="IPR011042">
    <property type="entry name" value="6-blade_b-propeller_TolB-like"/>
</dbReference>
<feature type="domain" description="Teneurin NHL" evidence="4">
    <location>
        <begin position="53"/>
        <end position="104"/>
    </location>
</feature>
<dbReference type="Pfam" id="PF25021">
    <property type="entry name" value="TEN_NHL"/>
    <property type="match status" value="3"/>
</dbReference>
<dbReference type="CDD" id="cd14953">
    <property type="entry name" value="NHL_like_1"/>
    <property type="match status" value="1"/>
</dbReference>
<dbReference type="Pfam" id="PF01436">
    <property type="entry name" value="NHL"/>
    <property type="match status" value="1"/>
</dbReference>
<dbReference type="Gene3D" id="2.120.10.30">
    <property type="entry name" value="TolB, C-terminal domain"/>
    <property type="match status" value="3"/>
</dbReference>
<dbReference type="PANTHER" id="PTHR13833:SF71">
    <property type="entry name" value="NHL DOMAIN-CONTAINING PROTEIN"/>
    <property type="match status" value="1"/>
</dbReference>
<evidence type="ECO:0000256" key="2">
    <source>
        <dbReference type="SAM" id="SignalP"/>
    </source>
</evidence>
<sequence length="473" mass="48423">MGTGGTNLTFTSSFTLKPKHMKKMALLLLLAAFSNASHSQIIHTIAGTGTAAYSGDGFAATAACLAGPSHVAVDTAGNIYIADQGNHAIRKITASGTITTIAGTGIMGYSGDNGPATNATLNQPNCLAFDKHGNLYISDHRNSAIRKIDVTGMITTMAGGAFGSGGDGGPATAAQLTWPCGVSVDTNDNVFIADNLDNLVRMVNSAGVISTFAGTTGGYSGDGGPATNAQLSVPLRCLADRSGNVYISDTYNNLIRKVNSAGVISIFAGSTSATSLGDGGPATDAMLNMPNGIALGPDGSLYVCDLGNDRIRMINATTGNISTIAGTGTLAFSGDNGPATAAELNNPTGIAVDRNSNIFIVDADNNRLRKIDGVPDTTLAVANVHYTNHALRLFPNPATGKVTLDIAGSATFEHTALVRIFMLDAAGRIVFTKNVENGTGQKITLAIDKLPSGTYLVKAMAGNTILTSKLTIE</sequence>
<dbReference type="InterPro" id="IPR056822">
    <property type="entry name" value="TEN_NHL"/>
</dbReference>
<keyword evidence="2" id="KW-0732">Signal</keyword>
<evidence type="ECO:0000313" key="6">
    <source>
        <dbReference type="Proteomes" id="UP000239872"/>
    </source>
</evidence>
<dbReference type="EMBL" id="PPSL01000002">
    <property type="protein sequence ID" value="PQJ11403.1"/>
    <property type="molecule type" value="Genomic_DNA"/>
</dbReference>
<accession>A0A2S7SWV4</accession>
<dbReference type="AlphaFoldDB" id="A0A2S7SWV4"/>
<dbReference type="InterPro" id="IPR026444">
    <property type="entry name" value="Secre_tail"/>
</dbReference>
<evidence type="ECO:0000256" key="1">
    <source>
        <dbReference type="ARBA" id="ARBA00022737"/>
    </source>
</evidence>
<reference evidence="5 6" key="1">
    <citation type="submission" date="2018-01" db="EMBL/GenBank/DDBJ databases">
        <title>A novel member of the phylum Bacteroidetes isolated from glacier ice.</title>
        <authorList>
            <person name="Liu Q."/>
            <person name="Xin Y.-H."/>
        </authorList>
    </citation>
    <scope>NUCLEOTIDE SEQUENCE [LARGE SCALE GENOMIC DNA]</scope>
    <source>
        <strain evidence="5 6">RB1R16</strain>
    </source>
</reference>
<feature type="domain" description="Teneurin NHL" evidence="4">
    <location>
        <begin position="110"/>
        <end position="159"/>
    </location>
</feature>
<organism evidence="5 6">
    <name type="scientific">Flavipsychrobacter stenotrophus</name>
    <dbReference type="NCBI Taxonomy" id="2077091"/>
    <lineage>
        <taxon>Bacteria</taxon>
        <taxon>Pseudomonadati</taxon>
        <taxon>Bacteroidota</taxon>
        <taxon>Chitinophagia</taxon>
        <taxon>Chitinophagales</taxon>
        <taxon>Chitinophagaceae</taxon>
        <taxon>Flavipsychrobacter</taxon>
    </lineage>
</organism>
<name>A0A2S7SWV4_9BACT</name>
<proteinExistence type="predicted"/>
<dbReference type="NCBIfam" id="TIGR04183">
    <property type="entry name" value="Por_Secre_tail"/>
    <property type="match status" value="1"/>
</dbReference>
<evidence type="ECO:0000313" key="5">
    <source>
        <dbReference type="EMBL" id="PQJ11403.1"/>
    </source>
</evidence>
<keyword evidence="6" id="KW-1185">Reference proteome</keyword>
<protein>
    <submittedName>
        <fullName evidence="5">Uncharacterized protein</fullName>
    </submittedName>
</protein>
<dbReference type="InterPro" id="IPR001258">
    <property type="entry name" value="NHL_repeat"/>
</dbReference>
<comment type="caution">
    <text evidence="5">The sequence shown here is derived from an EMBL/GenBank/DDBJ whole genome shotgun (WGS) entry which is preliminary data.</text>
</comment>
<keyword evidence="1" id="KW-0677">Repeat</keyword>
<gene>
    <name evidence="5" type="ORF">CJD36_006265</name>
</gene>
<dbReference type="PANTHER" id="PTHR13833">
    <property type="match status" value="1"/>
</dbReference>
<evidence type="ECO:0000259" key="3">
    <source>
        <dbReference type="Pfam" id="PF18962"/>
    </source>
</evidence>
<evidence type="ECO:0000259" key="4">
    <source>
        <dbReference type="Pfam" id="PF25021"/>
    </source>
</evidence>
<feature type="domain" description="Teneurin NHL" evidence="4">
    <location>
        <begin position="165"/>
        <end position="216"/>
    </location>
</feature>
<feature type="signal peptide" evidence="2">
    <location>
        <begin position="1"/>
        <end position="39"/>
    </location>
</feature>
<dbReference type="Proteomes" id="UP000239872">
    <property type="component" value="Unassembled WGS sequence"/>
</dbReference>
<dbReference type="SUPFAM" id="SSF101898">
    <property type="entry name" value="NHL repeat"/>
    <property type="match status" value="1"/>
</dbReference>
<feature type="domain" description="Secretion system C-terminal sorting" evidence="3">
    <location>
        <begin position="393"/>
        <end position="472"/>
    </location>
</feature>
<dbReference type="Pfam" id="PF18962">
    <property type="entry name" value="Por_Secre_tail"/>
    <property type="match status" value="1"/>
</dbReference>
<feature type="chain" id="PRO_5015441354" evidence="2">
    <location>
        <begin position="40"/>
        <end position="473"/>
    </location>
</feature>